<evidence type="ECO:0000256" key="1">
    <source>
        <dbReference type="SAM" id="MobiDB-lite"/>
    </source>
</evidence>
<evidence type="ECO:0000313" key="2">
    <source>
        <dbReference type="EMBL" id="QHS87688.1"/>
    </source>
</evidence>
<feature type="region of interest" description="Disordered" evidence="1">
    <location>
        <begin position="78"/>
        <end position="102"/>
    </location>
</feature>
<organism evidence="2">
    <name type="scientific">viral metagenome</name>
    <dbReference type="NCBI Taxonomy" id="1070528"/>
    <lineage>
        <taxon>unclassified sequences</taxon>
        <taxon>metagenomes</taxon>
        <taxon>organismal metagenomes</taxon>
    </lineage>
</organism>
<dbReference type="AlphaFoldDB" id="A0A6C0B867"/>
<dbReference type="EMBL" id="MN739086">
    <property type="protein sequence ID" value="QHS87688.1"/>
    <property type="molecule type" value="Genomic_DNA"/>
</dbReference>
<protein>
    <submittedName>
        <fullName evidence="2">Uncharacterized protein</fullName>
    </submittedName>
</protein>
<accession>A0A6C0B867</accession>
<proteinExistence type="predicted"/>
<reference evidence="2" key="1">
    <citation type="journal article" date="2020" name="Nature">
        <title>Giant virus diversity and host interactions through global metagenomics.</title>
        <authorList>
            <person name="Schulz F."/>
            <person name="Roux S."/>
            <person name="Paez-Espino D."/>
            <person name="Jungbluth S."/>
            <person name="Walsh D.A."/>
            <person name="Denef V.J."/>
            <person name="McMahon K.D."/>
            <person name="Konstantinidis K.T."/>
            <person name="Eloe-Fadrosh E.A."/>
            <person name="Kyrpides N.C."/>
            <person name="Woyke T."/>
        </authorList>
    </citation>
    <scope>NUCLEOTIDE SEQUENCE</scope>
    <source>
        <strain evidence="2">GVMAG-M-3300010157-4</strain>
    </source>
</reference>
<sequence length="102" mass="10911">MSALIPAVNFDEIPAGKWADAANPQNVRVMALRAQLVEMQALWAAVAGAANGNVDAVTEAYDALKAGPKIVNLGTGVFLGGSRKRRQSKKKKNNKHNNKNNQ</sequence>
<name>A0A6C0B867_9ZZZZ</name>
<feature type="compositionally biased region" description="Basic residues" evidence="1">
    <location>
        <begin position="82"/>
        <end position="102"/>
    </location>
</feature>